<dbReference type="PANTHER" id="PTHR12835:SF5">
    <property type="entry name" value="BIOTIN--PROTEIN LIGASE"/>
    <property type="match status" value="1"/>
</dbReference>
<dbReference type="PANTHER" id="PTHR12835">
    <property type="entry name" value="BIOTIN PROTEIN LIGASE"/>
    <property type="match status" value="1"/>
</dbReference>
<protein>
    <recommendedName>
        <fullName evidence="5">biotin--[biotin carboxyl-carrier protein] ligase</fullName>
        <ecNumber evidence="5">6.3.4.15</ecNumber>
    </recommendedName>
</protein>
<dbReference type="EMBL" id="DPVV01000020">
    <property type="protein sequence ID" value="HCL00879.1"/>
    <property type="molecule type" value="Genomic_DNA"/>
</dbReference>
<dbReference type="CDD" id="cd16442">
    <property type="entry name" value="BPL"/>
    <property type="match status" value="1"/>
</dbReference>
<name>A0A3D2X146_9FIRM</name>
<dbReference type="InterPro" id="IPR003142">
    <property type="entry name" value="BPL_C"/>
</dbReference>
<dbReference type="SUPFAM" id="SSF55681">
    <property type="entry name" value="Class II aaRS and biotin synthetases"/>
    <property type="match status" value="1"/>
</dbReference>
<keyword evidence="4" id="KW-0092">Biotin</keyword>
<comment type="caution">
    <text evidence="7">The sequence shown here is derived from an EMBL/GenBank/DDBJ whole genome shotgun (WGS) entry which is preliminary data.</text>
</comment>
<dbReference type="PROSITE" id="PS51733">
    <property type="entry name" value="BPL_LPL_CATALYTIC"/>
    <property type="match status" value="1"/>
</dbReference>
<dbReference type="Pfam" id="PF02237">
    <property type="entry name" value="BPL_C"/>
    <property type="match status" value="1"/>
</dbReference>
<evidence type="ECO:0000256" key="1">
    <source>
        <dbReference type="ARBA" id="ARBA00022598"/>
    </source>
</evidence>
<evidence type="ECO:0000259" key="6">
    <source>
        <dbReference type="PROSITE" id="PS51733"/>
    </source>
</evidence>
<dbReference type="InterPro" id="IPR008988">
    <property type="entry name" value="Transcriptional_repressor_C"/>
</dbReference>
<proteinExistence type="predicted"/>
<reference evidence="7 8" key="1">
    <citation type="journal article" date="2018" name="Nat. Biotechnol.">
        <title>A standardized bacterial taxonomy based on genome phylogeny substantially revises the tree of life.</title>
        <authorList>
            <person name="Parks D.H."/>
            <person name="Chuvochina M."/>
            <person name="Waite D.W."/>
            <person name="Rinke C."/>
            <person name="Skarshewski A."/>
            <person name="Chaumeil P.A."/>
            <person name="Hugenholtz P."/>
        </authorList>
    </citation>
    <scope>NUCLEOTIDE SEQUENCE [LARGE SCALE GENOMIC DNA]</scope>
    <source>
        <strain evidence="7">UBA11728</strain>
    </source>
</reference>
<dbReference type="GO" id="GO:0016740">
    <property type="term" value="F:transferase activity"/>
    <property type="evidence" value="ECO:0007669"/>
    <property type="project" value="UniProtKB-ARBA"/>
</dbReference>
<dbReference type="Proteomes" id="UP000262969">
    <property type="component" value="Unassembled WGS sequence"/>
</dbReference>
<sequence length="220" mass="24297">SHGSVFVANTQTNGRGRRGRNFVSMEGSGIYMSIILKPLLTASDAIYLTTAASVAVYRAIKMVTKKDTQIKWVNDLYYEGKKVCGILTEAVTDCETGLIDSIILGIGINFNIQTEQIPSELKEVAGALYHGDTNGVSRNQLIAEILCQVLQICMDSENREFLEDYRENSMVLGKEINILGYSEPKKAIAIGIEDNGGLIVEYEDKKRETIHTGEVSIRLI</sequence>
<dbReference type="InterPro" id="IPR004143">
    <property type="entry name" value="BPL_LPL_catalytic"/>
</dbReference>
<feature type="non-terminal residue" evidence="7">
    <location>
        <position position="1"/>
    </location>
</feature>
<keyword evidence="2" id="KW-0547">Nucleotide-binding</keyword>
<evidence type="ECO:0000313" key="7">
    <source>
        <dbReference type="EMBL" id="HCL00879.1"/>
    </source>
</evidence>
<evidence type="ECO:0000256" key="5">
    <source>
        <dbReference type="ARBA" id="ARBA00024227"/>
    </source>
</evidence>
<organism evidence="7 8">
    <name type="scientific">Lachnoclostridium phytofermentans</name>
    <dbReference type="NCBI Taxonomy" id="66219"/>
    <lineage>
        <taxon>Bacteria</taxon>
        <taxon>Bacillati</taxon>
        <taxon>Bacillota</taxon>
        <taxon>Clostridia</taxon>
        <taxon>Lachnospirales</taxon>
        <taxon>Lachnospiraceae</taxon>
    </lineage>
</organism>
<dbReference type="GO" id="GO:0005524">
    <property type="term" value="F:ATP binding"/>
    <property type="evidence" value="ECO:0007669"/>
    <property type="project" value="UniProtKB-KW"/>
</dbReference>
<dbReference type="AlphaFoldDB" id="A0A3D2X146"/>
<dbReference type="GO" id="GO:0004077">
    <property type="term" value="F:biotin--[biotin carboxyl-carrier protein] ligase activity"/>
    <property type="evidence" value="ECO:0007669"/>
    <property type="project" value="UniProtKB-EC"/>
</dbReference>
<evidence type="ECO:0000256" key="4">
    <source>
        <dbReference type="ARBA" id="ARBA00023267"/>
    </source>
</evidence>
<evidence type="ECO:0000256" key="2">
    <source>
        <dbReference type="ARBA" id="ARBA00022741"/>
    </source>
</evidence>
<dbReference type="Gene3D" id="2.30.30.100">
    <property type="match status" value="1"/>
</dbReference>
<evidence type="ECO:0000313" key="8">
    <source>
        <dbReference type="Proteomes" id="UP000262969"/>
    </source>
</evidence>
<dbReference type="SUPFAM" id="SSF50037">
    <property type="entry name" value="C-terminal domain of transcriptional repressors"/>
    <property type="match status" value="1"/>
</dbReference>
<dbReference type="GO" id="GO:0005737">
    <property type="term" value="C:cytoplasm"/>
    <property type="evidence" value="ECO:0007669"/>
    <property type="project" value="TreeGrafter"/>
</dbReference>
<evidence type="ECO:0000256" key="3">
    <source>
        <dbReference type="ARBA" id="ARBA00022840"/>
    </source>
</evidence>
<dbReference type="EC" id="6.3.4.15" evidence="5"/>
<dbReference type="NCBIfam" id="TIGR00121">
    <property type="entry name" value="birA_ligase"/>
    <property type="match status" value="1"/>
</dbReference>
<feature type="domain" description="BPL/LPL catalytic" evidence="6">
    <location>
        <begin position="1"/>
        <end position="157"/>
    </location>
</feature>
<dbReference type="Gene3D" id="3.30.930.10">
    <property type="entry name" value="Bira Bifunctional Protein, Domain 2"/>
    <property type="match status" value="1"/>
</dbReference>
<dbReference type="InterPro" id="IPR045864">
    <property type="entry name" value="aa-tRNA-synth_II/BPL/LPL"/>
</dbReference>
<accession>A0A3D2X146</accession>
<keyword evidence="1 7" id="KW-0436">Ligase</keyword>
<dbReference type="Pfam" id="PF03099">
    <property type="entry name" value="BPL_LplA_LipB"/>
    <property type="match status" value="1"/>
</dbReference>
<keyword evidence="3" id="KW-0067">ATP-binding</keyword>
<gene>
    <name evidence="7" type="ORF">DHW61_00390</name>
</gene>
<dbReference type="InterPro" id="IPR004408">
    <property type="entry name" value="Biotin_CoA_COase_ligase"/>
</dbReference>
<dbReference type="GO" id="GO:0009249">
    <property type="term" value="P:protein lipoylation"/>
    <property type="evidence" value="ECO:0007669"/>
    <property type="project" value="UniProtKB-ARBA"/>
</dbReference>